<dbReference type="InterPro" id="IPR041657">
    <property type="entry name" value="HTH_17"/>
</dbReference>
<name>A0A8J3MYM2_9CHLR</name>
<feature type="domain" description="Helix-turn-helix" evidence="1">
    <location>
        <begin position="16"/>
        <end position="65"/>
    </location>
</feature>
<dbReference type="Pfam" id="PF12728">
    <property type="entry name" value="HTH_17"/>
    <property type="match status" value="1"/>
</dbReference>
<dbReference type="NCBIfam" id="TIGR01764">
    <property type="entry name" value="excise"/>
    <property type="match status" value="1"/>
</dbReference>
<evidence type="ECO:0000259" key="1">
    <source>
        <dbReference type="Pfam" id="PF12728"/>
    </source>
</evidence>
<keyword evidence="3" id="KW-1185">Reference proteome</keyword>
<dbReference type="GO" id="GO:0003677">
    <property type="term" value="F:DNA binding"/>
    <property type="evidence" value="ECO:0007669"/>
    <property type="project" value="InterPro"/>
</dbReference>
<organism evidence="2 3">
    <name type="scientific">Reticulibacter mediterranei</name>
    <dbReference type="NCBI Taxonomy" id="2778369"/>
    <lineage>
        <taxon>Bacteria</taxon>
        <taxon>Bacillati</taxon>
        <taxon>Chloroflexota</taxon>
        <taxon>Ktedonobacteria</taxon>
        <taxon>Ktedonobacterales</taxon>
        <taxon>Reticulibacteraceae</taxon>
        <taxon>Reticulibacter</taxon>
    </lineage>
</organism>
<dbReference type="EMBL" id="BNJK01000001">
    <property type="protein sequence ID" value="GHO91012.1"/>
    <property type="molecule type" value="Genomic_DNA"/>
</dbReference>
<accession>A0A8J3MYM2</accession>
<comment type="caution">
    <text evidence="2">The sequence shown here is derived from an EMBL/GenBank/DDBJ whole genome shotgun (WGS) entry which is preliminary data.</text>
</comment>
<reference evidence="2" key="1">
    <citation type="submission" date="2020-10" db="EMBL/GenBank/DDBJ databases">
        <title>Taxonomic study of unclassified bacteria belonging to the class Ktedonobacteria.</title>
        <authorList>
            <person name="Yabe S."/>
            <person name="Wang C.M."/>
            <person name="Zheng Y."/>
            <person name="Sakai Y."/>
            <person name="Cavaletti L."/>
            <person name="Monciardini P."/>
            <person name="Donadio S."/>
        </authorList>
    </citation>
    <scope>NUCLEOTIDE SEQUENCE</scope>
    <source>
        <strain evidence="2">ID150040</strain>
    </source>
</reference>
<evidence type="ECO:0000313" key="3">
    <source>
        <dbReference type="Proteomes" id="UP000597444"/>
    </source>
</evidence>
<evidence type="ECO:0000313" key="2">
    <source>
        <dbReference type="EMBL" id="GHO91012.1"/>
    </source>
</evidence>
<gene>
    <name evidence="2" type="ORF">KSF_010600</name>
</gene>
<proteinExistence type="predicted"/>
<dbReference type="Proteomes" id="UP000597444">
    <property type="component" value="Unassembled WGS sequence"/>
</dbReference>
<dbReference type="InterPro" id="IPR010093">
    <property type="entry name" value="SinI_DNA-bd"/>
</dbReference>
<protein>
    <recommendedName>
        <fullName evidence="1">Helix-turn-helix domain-containing protein</fullName>
    </recommendedName>
</protein>
<sequence length="67" mass="7624">MTRQVTQDTPQEQPLLITVEQTAKLLSLGTTKTWELIAQEGLPVVRLGRAVRVNPKRLEKWVESRGK</sequence>
<dbReference type="AlphaFoldDB" id="A0A8J3MYM2"/>
<dbReference type="RefSeq" id="WP_220201936.1">
    <property type="nucleotide sequence ID" value="NZ_BNJK01000001.1"/>
</dbReference>